<dbReference type="EMBL" id="UINC01017780">
    <property type="protein sequence ID" value="SVA74103.1"/>
    <property type="molecule type" value="Genomic_DNA"/>
</dbReference>
<feature type="non-terminal residue" evidence="1">
    <location>
        <position position="1"/>
    </location>
</feature>
<evidence type="ECO:0008006" key="2">
    <source>
        <dbReference type="Google" id="ProtNLM"/>
    </source>
</evidence>
<dbReference type="Pfam" id="PF00494">
    <property type="entry name" value="SQS_PSY"/>
    <property type="match status" value="1"/>
</dbReference>
<sequence>MANQVVNKDALAYCLGELRREDRDRYLTLLFAPKTARSALVAIYAFNLECARAVAAGGEQPPLGQMRLQWWRDCLTGLGNDPSRQGAHPLLSILAQHTHLALGLQVQLSARERDLTNSAFSTLDEVVAHAAATGGGLAALAALQLDEDQEVPARAAGTAYALAGMLRAIPFQRPCRAFQGRLCLPRNLIEAQGLSEDEIWSGKRMDAIVACVRPVAEAAQLQLDEMTSARDAGMAISPMLHGTLARAYLSRLAKVGY</sequence>
<dbReference type="InterPro" id="IPR002060">
    <property type="entry name" value="Squ/phyt_synthse"/>
</dbReference>
<name>A0A381YC38_9ZZZZ</name>
<dbReference type="AlphaFoldDB" id="A0A381YC38"/>
<dbReference type="Gene3D" id="1.10.600.10">
    <property type="entry name" value="Farnesyl Diphosphate Synthase"/>
    <property type="match status" value="1"/>
</dbReference>
<dbReference type="SUPFAM" id="SSF48576">
    <property type="entry name" value="Terpenoid synthases"/>
    <property type="match status" value="1"/>
</dbReference>
<evidence type="ECO:0000313" key="1">
    <source>
        <dbReference type="EMBL" id="SVA74103.1"/>
    </source>
</evidence>
<protein>
    <recommendedName>
        <fullName evidence="2">Phytoene synthase</fullName>
    </recommendedName>
</protein>
<accession>A0A381YC38</accession>
<organism evidence="1">
    <name type="scientific">marine metagenome</name>
    <dbReference type="NCBI Taxonomy" id="408172"/>
    <lineage>
        <taxon>unclassified sequences</taxon>
        <taxon>metagenomes</taxon>
        <taxon>ecological metagenomes</taxon>
    </lineage>
</organism>
<proteinExistence type="predicted"/>
<gene>
    <name evidence="1" type="ORF">METZ01_LOCUS126957</name>
</gene>
<dbReference type="InterPro" id="IPR008949">
    <property type="entry name" value="Isoprenoid_synthase_dom_sf"/>
</dbReference>
<reference evidence="1" key="1">
    <citation type="submission" date="2018-05" db="EMBL/GenBank/DDBJ databases">
        <authorList>
            <person name="Lanie J.A."/>
            <person name="Ng W.-L."/>
            <person name="Kazmierczak K.M."/>
            <person name="Andrzejewski T.M."/>
            <person name="Davidsen T.M."/>
            <person name="Wayne K.J."/>
            <person name="Tettelin H."/>
            <person name="Glass J.I."/>
            <person name="Rusch D."/>
            <person name="Podicherti R."/>
            <person name="Tsui H.-C.T."/>
            <person name="Winkler M.E."/>
        </authorList>
    </citation>
    <scope>NUCLEOTIDE SEQUENCE</scope>
</reference>
<feature type="non-terminal residue" evidence="1">
    <location>
        <position position="257"/>
    </location>
</feature>